<keyword evidence="2" id="KW-0812">Transmembrane</keyword>
<name>F0S140_DESTD</name>
<keyword evidence="2" id="KW-1133">Transmembrane helix</keyword>
<gene>
    <name evidence="3" type="ordered locus">Dester_1283</name>
</gene>
<evidence type="ECO:0000313" key="4">
    <source>
        <dbReference type="Proteomes" id="UP000007102"/>
    </source>
</evidence>
<evidence type="ECO:0008006" key="5">
    <source>
        <dbReference type="Google" id="ProtNLM"/>
    </source>
</evidence>
<evidence type="ECO:0000313" key="3">
    <source>
        <dbReference type="EMBL" id="ADY73918.1"/>
    </source>
</evidence>
<dbReference type="STRING" id="868864.Dester_1283"/>
<dbReference type="EMBL" id="CP002543">
    <property type="protein sequence ID" value="ADY73918.1"/>
    <property type="molecule type" value="Genomic_DNA"/>
</dbReference>
<keyword evidence="4" id="KW-1185">Reference proteome</keyword>
<feature type="coiled-coil region" evidence="1">
    <location>
        <begin position="34"/>
        <end position="61"/>
    </location>
</feature>
<evidence type="ECO:0000256" key="2">
    <source>
        <dbReference type="SAM" id="Phobius"/>
    </source>
</evidence>
<accession>F0S140</accession>
<dbReference type="KEGG" id="dte:Dester_1283"/>
<proteinExistence type="predicted"/>
<protein>
    <recommendedName>
        <fullName evidence="5">Septum formation initiator</fullName>
    </recommendedName>
</protein>
<sequence length="90" mass="10990">MKNLKKYFCFLSYLISLIIVLFVSVKIINIRSKCTYERSKISRLINRIEQLKEENNRMTIEFYRKLRPEIIDSKSKDMKLLHENEVKYLK</sequence>
<dbReference type="RefSeq" id="WP_013638868.1">
    <property type="nucleotide sequence ID" value="NC_015185.1"/>
</dbReference>
<dbReference type="Proteomes" id="UP000007102">
    <property type="component" value="Chromosome"/>
</dbReference>
<feature type="transmembrane region" description="Helical" evidence="2">
    <location>
        <begin position="7"/>
        <end position="28"/>
    </location>
</feature>
<dbReference type="InParanoid" id="F0S140"/>
<dbReference type="AlphaFoldDB" id="F0S140"/>
<dbReference type="OrthoDB" id="15525at2"/>
<organism evidence="3 4">
    <name type="scientific">Desulfurobacterium thermolithotrophum (strain DSM 11699 / BSA)</name>
    <dbReference type="NCBI Taxonomy" id="868864"/>
    <lineage>
        <taxon>Bacteria</taxon>
        <taxon>Pseudomonadati</taxon>
        <taxon>Aquificota</taxon>
        <taxon>Aquificia</taxon>
        <taxon>Desulfurobacteriales</taxon>
        <taxon>Desulfurobacteriaceae</taxon>
        <taxon>Desulfurobacterium</taxon>
    </lineage>
</organism>
<dbReference type="HOGENOM" id="CLU_2436043_0_0_0"/>
<keyword evidence="1" id="KW-0175">Coiled coil</keyword>
<evidence type="ECO:0000256" key="1">
    <source>
        <dbReference type="SAM" id="Coils"/>
    </source>
</evidence>
<reference evidence="3 4" key="1">
    <citation type="journal article" date="2011" name="Stand. Genomic Sci.">
        <title>Complete genome sequence of the thermophilic sulfur-reducer Desulfurobacterium thermolithotrophum type strain (BSA(T)) from a deep-sea hydrothermal vent.</title>
        <authorList>
            <person name="Goker M."/>
            <person name="Daligault H."/>
            <person name="Mwirichia R."/>
            <person name="Lapidus A."/>
            <person name="Lucas S."/>
            <person name="Deshpande S."/>
            <person name="Pagani I."/>
            <person name="Tapia R."/>
            <person name="Cheng J.F."/>
            <person name="Goodwin L."/>
            <person name="Pitluck S."/>
            <person name="Liolios K."/>
            <person name="Ivanova N."/>
            <person name="Mavromatis K."/>
            <person name="Mikhailova N."/>
            <person name="Pati A."/>
            <person name="Chen A."/>
            <person name="Palaniappan K."/>
            <person name="Han C."/>
            <person name="Land M."/>
            <person name="Hauser L."/>
            <person name="Pan C."/>
            <person name="Brambilla E.M."/>
            <person name="Rohde M."/>
            <person name="Spring S."/>
            <person name="Sikorski J."/>
            <person name="Wirth R."/>
            <person name="Detter J.C."/>
            <person name="Woyke T."/>
            <person name="Bristow J."/>
            <person name="Eisen J.A."/>
            <person name="Markowitz V."/>
            <person name="Hugenholtz P."/>
            <person name="Kyrpides N.C."/>
            <person name="Klenk H.P."/>
        </authorList>
    </citation>
    <scope>NUCLEOTIDE SEQUENCE [LARGE SCALE GENOMIC DNA]</scope>
    <source>
        <strain evidence="4">DSM 11699 / BSA</strain>
    </source>
</reference>
<keyword evidence="2" id="KW-0472">Membrane</keyword>
<dbReference type="eggNOG" id="ENOG502ZHYC">
    <property type="taxonomic scope" value="Bacteria"/>
</dbReference>
<reference evidence="4" key="2">
    <citation type="submission" date="2011-02" db="EMBL/GenBank/DDBJ databases">
        <title>The complete genome of Desulfurobacterium thermolithotrophum DSM 11699.</title>
        <authorList>
            <consortium name="US DOE Joint Genome Institute (JGI-PGF)"/>
            <person name="Lucas S."/>
            <person name="Copeland A."/>
            <person name="Lapidus A."/>
            <person name="Bruce D."/>
            <person name="Goodwin L."/>
            <person name="Pitluck S."/>
            <person name="Kyrpides N."/>
            <person name="Mavromatis K."/>
            <person name="Pagani I."/>
            <person name="Ivanova N."/>
            <person name="Mikhailova N."/>
            <person name="Daligault H."/>
            <person name="Detter J.C."/>
            <person name="Tapia R."/>
            <person name="Han C."/>
            <person name="Land M."/>
            <person name="Hauser L."/>
            <person name="Markowitz V."/>
            <person name="Cheng J.-F."/>
            <person name="Hugenholtz P."/>
            <person name="Woyke T."/>
            <person name="Wu D."/>
            <person name="Spring S."/>
            <person name="Brambilla E."/>
            <person name="Klenk H.-P."/>
            <person name="Eisen J.A."/>
        </authorList>
    </citation>
    <scope>NUCLEOTIDE SEQUENCE [LARGE SCALE GENOMIC DNA]</scope>
    <source>
        <strain evidence="4">DSM 11699 / BSA</strain>
    </source>
</reference>